<dbReference type="InterPro" id="IPR013078">
    <property type="entry name" value="His_Pase_superF_clade-1"/>
</dbReference>
<keyword evidence="1" id="KW-0472">Membrane</keyword>
<dbReference type="EMBL" id="JAFEKC020000011">
    <property type="protein sequence ID" value="KAK0512362.1"/>
    <property type="molecule type" value="Genomic_DNA"/>
</dbReference>
<dbReference type="GO" id="GO:0016791">
    <property type="term" value="F:phosphatase activity"/>
    <property type="evidence" value="ECO:0007669"/>
    <property type="project" value="TreeGrafter"/>
</dbReference>
<dbReference type="InterPro" id="IPR050275">
    <property type="entry name" value="PGM_Phosphatase"/>
</dbReference>
<organism evidence="2 3">
    <name type="scientific">Cladonia borealis</name>
    <dbReference type="NCBI Taxonomy" id="184061"/>
    <lineage>
        <taxon>Eukaryota</taxon>
        <taxon>Fungi</taxon>
        <taxon>Dikarya</taxon>
        <taxon>Ascomycota</taxon>
        <taxon>Pezizomycotina</taxon>
        <taxon>Lecanoromycetes</taxon>
        <taxon>OSLEUM clade</taxon>
        <taxon>Lecanoromycetidae</taxon>
        <taxon>Lecanorales</taxon>
        <taxon>Lecanorineae</taxon>
        <taxon>Cladoniaceae</taxon>
        <taxon>Cladonia</taxon>
    </lineage>
</organism>
<dbReference type="PANTHER" id="PTHR48100">
    <property type="entry name" value="BROAD-SPECIFICITY PHOSPHATASE YOR283W-RELATED"/>
    <property type="match status" value="1"/>
</dbReference>
<reference evidence="2" key="1">
    <citation type="submission" date="2023-03" db="EMBL/GenBank/DDBJ databases">
        <title>Complete genome of Cladonia borealis.</title>
        <authorList>
            <person name="Park H."/>
        </authorList>
    </citation>
    <scope>NUCLEOTIDE SEQUENCE</scope>
    <source>
        <strain evidence="2">ANT050790</strain>
    </source>
</reference>
<dbReference type="AlphaFoldDB" id="A0AA39QZW8"/>
<feature type="transmembrane region" description="Helical" evidence="1">
    <location>
        <begin position="26"/>
        <end position="45"/>
    </location>
</feature>
<evidence type="ECO:0000313" key="3">
    <source>
        <dbReference type="Proteomes" id="UP001166286"/>
    </source>
</evidence>
<evidence type="ECO:0000256" key="1">
    <source>
        <dbReference type="SAM" id="Phobius"/>
    </source>
</evidence>
<keyword evidence="1" id="KW-1133">Transmembrane helix</keyword>
<comment type="caution">
    <text evidence="2">The sequence shown here is derived from an EMBL/GenBank/DDBJ whole genome shotgun (WGS) entry which is preliminary data.</text>
</comment>
<keyword evidence="1" id="KW-0812">Transmembrane</keyword>
<dbReference type="PANTHER" id="PTHR48100:SF1">
    <property type="entry name" value="HISTIDINE PHOSPHATASE FAMILY PROTEIN-RELATED"/>
    <property type="match status" value="1"/>
</dbReference>
<gene>
    <name evidence="2" type="ORF">JMJ35_005490</name>
</gene>
<name>A0AA39QZW8_9LECA</name>
<dbReference type="CDD" id="cd07067">
    <property type="entry name" value="HP_PGM_like"/>
    <property type="match status" value="1"/>
</dbReference>
<dbReference type="Proteomes" id="UP001166286">
    <property type="component" value="Unassembled WGS sequence"/>
</dbReference>
<dbReference type="SUPFAM" id="SSF53254">
    <property type="entry name" value="Phosphoglycerate mutase-like"/>
    <property type="match status" value="1"/>
</dbReference>
<evidence type="ECO:0000313" key="2">
    <source>
        <dbReference type="EMBL" id="KAK0512362.1"/>
    </source>
</evidence>
<protein>
    <recommendedName>
        <fullName evidence="4">Phosphoglycerate mutase-like protein</fullName>
    </recommendedName>
</protein>
<keyword evidence="3" id="KW-1185">Reference proteome</keyword>
<dbReference type="Pfam" id="PF00300">
    <property type="entry name" value="His_Phos_1"/>
    <property type="match status" value="1"/>
</dbReference>
<evidence type="ECO:0008006" key="4">
    <source>
        <dbReference type="Google" id="ProtNLM"/>
    </source>
</evidence>
<dbReference type="Gene3D" id="3.40.50.1240">
    <property type="entry name" value="Phosphoglycerate mutase-like"/>
    <property type="match status" value="1"/>
</dbReference>
<dbReference type="InterPro" id="IPR029033">
    <property type="entry name" value="His_PPase_superfam"/>
</dbReference>
<proteinExistence type="predicted"/>
<dbReference type="SMART" id="SM00855">
    <property type="entry name" value="PGAM"/>
    <property type="match status" value="1"/>
</dbReference>
<sequence length="602" mass="66688">MIAIYTESVQAARHSRNSLWRIPPRIKVLIVLLFSGIALFYYMVLSNGDSGFSPIKYTTVKGFFLQDEPDTDPSTFDHTATNFGLINRNYDTDSQFDPEYRKTQWQRFDRQVSHLNSHSNRNVQYKLLYMGRHGEGTHNVAEDYYGTPAWDSYWSKLDGNGTSTWADAHLTDKGIKQALVANVFWKTQISSQKIPVPQKYYTSPLHRCLATANLTFSGLELPDNQPFIPVIKELLREVNGVHTCDRRSTKSYIHSEFPLYTFEPGFAENDELWSPGIRESDPALDARLKKLLDDIFTHDDSTYISFSSHSGAISALLRDLGHRPFRLSTGGVIPVLSYRRRERLRAVKMVMTCSIAALTTILAITSAQSASLPGIWSPTDPVINIQNTSPSDICYKVEFTSGNFQTTTTCDSSPGFIVGAGQTMIIHPGADFNGAITAILNNNSIKGARHELNFASPLYGMTGTWYDVDYQLGMSDSTFGPADGQSRNVNGQQLPSLSGEQNTLAKANAAWPQTSNQAQLLAFPNYIQQGSNGQLTFVYMDTNAPAAVAEFFQLTANFTAYCGPGSVAGEAVPTGTVQSEMVAAANEKSWWVGTQDMLITSY</sequence>
<accession>A0AA39QZW8</accession>
<dbReference type="GO" id="GO:0005737">
    <property type="term" value="C:cytoplasm"/>
    <property type="evidence" value="ECO:0007669"/>
    <property type="project" value="TreeGrafter"/>
</dbReference>